<organism evidence="8 9">
    <name type="scientific">Merluccius polli</name>
    <name type="common">Benguela hake</name>
    <name type="synonym">Merluccius cadenati</name>
    <dbReference type="NCBI Taxonomy" id="89951"/>
    <lineage>
        <taxon>Eukaryota</taxon>
        <taxon>Metazoa</taxon>
        <taxon>Chordata</taxon>
        <taxon>Craniata</taxon>
        <taxon>Vertebrata</taxon>
        <taxon>Euteleostomi</taxon>
        <taxon>Actinopterygii</taxon>
        <taxon>Neopterygii</taxon>
        <taxon>Teleostei</taxon>
        <taxon>Neoteleostei</taxon>
        <taxon>Acanthomorphata</taxon>
        <taxon>Zeiogadaria</taxon>
        <taxon>Gadariae</taxon>
        <taxon>Gadiformes</taxon>
        <taxon>Gadoidei</taxon>
        <taxon>Merlucciidae</taxon>
        <taxon>Merluccius</taxon>
    </lineage>
</organism>
<dbReference type="PANTHER" id="PTHR23302">
    <property type="entry name" value="TRANSMEMBRANE CHANNEL-RELATED"/>
    <property type="match status" value="1"/>
</dbReference>
<evidence type="ECO:0000256" key="6">
    <source>
        <dbReference type="RuleBase" id="RU310713"/>
    </source>
</evidence>
<protein>
    <recommendedName>
        <fullName evidence="6">Transmembrane channel-like protein</fullName>
    </recommendedName>
</protein>
<feature type="transmembrane region" description="Helical" evidence="6">
    <location>
        <begin position="670"/>
        <end position="691"/>
    </location>
</feature>
<evidence type="ECO:0000256" key="1">
    <source>
        <dbReference type="ARBA" id="ARBA00004141"/>
    </source>
</evidence>
<keyword evidence="9" id="KW-1185">Reference proteome</keyword>
<keyword evidence="4 6" id="KW-1133">Transmembrane helix</keyword>
<dbReference type="GO" id="GO:0008381">
    <property type="term" value="F:mechanosensitive monoatomic ion channel activity"/>
    <property type="evidence" value="ECO:0007669"/>
    <property type="project" value="TreeGrafter"/>
</dbReference>
<feature type="transmembrane region" description="Helical" evidence="6">
    <location>
        <begin position="483"/>
        <end position="507"/>
    </location>
</feature>
<evidence type="ECO:0000256" key="3">
    <source>
        <dbReference type="ARBA" id="ARBA00022692"/>
    </source>
</evidence>
<keyword evidence="3 6" id="KW-0812">Transmembrane</keyword>
<sequence length="732" mass="83578">MNPVPLELEELGKHRENVRMQLVSNLRRLPVGERVCTLKAMPLNLAQKIELRKLAGDVNSNSLIDRESPCYSILYVNIVRTWRLLLSGLAFLGSLRLWQTQLKLLGGRFGTPVLSYFLFLRTLLLFNILLLLVNGMFLVFPQALDPPAYNSSLHTYSGLHLLTGEGYVLHSVMFYGYYGNTLPGQSCGPAEPEPKVSSAHDIAYQSVCDGVGGPQMAPVAYNIPLSYFFAIVTGLFITCIILVCRFEKSFGRSFRVFPSRGKLAETVFCCWDFKVTKKLSVQRQSENISVQLKEQLSEQMCCERGHSFVQRLRLQRVRLLAWAVCLASVFLSGCATYFLADHMHVIGLDDTLYLPIYYQFSQWIDSQHFKAIGIFCLYLTHMLPDQRLMANVEVDVLRESHLLVLPAVVSSINLLLPGLFHLISRVERYDSPLVATYVSIFRNLLLKVSVLGTLCYHWLWRIASEPESYSLQCWENFVGQELYRLILMDFFCTIINTFTGEFLWRLFSNGVLKRGRRPVFDISWHAVELIYGQTLTWLGVFFAPLLPVVQLIKLLLLFYIKKSDFELRGAQEALESKSHDDRLHGSPVLPFIPRCCNVRHLHHLDVSRSIGSYRSLCLEVSLVIVRPSSACGPFRNTTTPLEAQKLLWQMVDTSTNPKLFWFSHLVENPLFLFLAAGVFLIVIFTQAHICAGQRRVISLLEQQIVKQGYEKQFLINKLQAIHEVENEESVVL</sequence>
<reference evidence="8" key="1">
    <citation type="journal article" date="2023" name="Front. Mar. Sci.">
        <title>A new Merluccius polli reference genome to investigate the effects of global change in West African waters.</title>
        <authorList>
            <person name="Mateo J.L."/>
            <person name="Blanco-Fernandez C."/>
            <person name="Garcia-Vazquez E."/>
            <person name="Machado-Schiaffino G."/>
        </authorList>
    </citation>
    <scope>NUCLEOTIDE SEQUENCE</scope>
    <source>
        <strain evidence="8">C29</strain>
        <tissue evidence="8">Fin</tissue>
    </source>
</reference>
<proteinExistence type="inferred from homology"/>
<dbReference type="InterPro" id="IPR038900">
    <property type="entry name" value="TMC"/>
</dbReference>
<name>A0AA47MCH8_MERPO</name>
<dbReference type="Proteomes" id="UP001174136">
    <property type="component" value="Unassembled WGS sequence"/>
</dbReference>
<evidence type="ECO:0000259" key="7">
    <source>
        <dbReference type="Pfam" id="PF07810"/>
    </source>
</evidence>
<comment type="subcellular location">
    <subcellularLocation>
        <location evidence="1 6">Membrane</location>
        <topology evidence="1 6">Multi-pass membrane protein</topology>
    </subcellularLocation>
</comment>
<keyword evidence="5 6" id="KW-0472">Membrane</keyword>
<evidence type="ECO:0000256" key="5">
    <source>
        <dbReference type="ARBA" id="ARBA00023136"/>
    </source>
</evidence>
<evidence type="ECO:0000313" key="8">
    <source>
        <dbReference type="EMBL" id="KAK0137728.1"/>
    </source>
</evidence>
<comment type="caution">
    <text evidence="8">The sequence shown here is derived from an EMBL/GenBank/DDBJ whole genome shotgun (WGS) entry which is preliminary data.</text>
</comment>
<comment type="similarity">
    <text evidence="2 6">Belongs to the TMC family.</text>
</comment>
<accession>A0AA47MCH8</accession>
<dbReference type="GO" id="GO:0005886">
    <property type="term" value="C:plasma membrane"/>
    <property type="evidence" value="ECO:0007669"/>
    <property type="project" value="InterPro"/>
</dbReference>
<dbReference type="AlphaFoldDB" id="A0AA47MCH8"/>
<evidence type="ECO:0000313" key="9">
    <source>
        <dbReference type="Proteomes" id="UP001174136"/>
    </source>
</evidence>
<feature type="transmembrane region" description="Helical" evidence="6">
    <location>
        <begin position="535"/>
        <end position="560"/>
    </location>
</feature>
<evidence type="ECO:0000256" key="4">
    <source>
        <dbReference type="ARBA" id="ARBA00022989"/>
    </source>
</evidence>
<feature type="transmembrane region" description="Helical" evidence="6">
    <location>
        <begin position="225"/>
        <end position="246"/>
    </location>
</feature>
<evidence type="ECO:0000256" key="2">
    <source>
        <dbReference type="ARBA" id="ARBA00006510"/>
    </source>
</evidence>
<dbReference type="EMBL" id="JAOPHQ010004853">
    <property type="protein sequence ID" value="KAK0137728.1"/>
    <property type="molecule type" value="Genomic_DNA"/>
</dbReference>
<feature type="transmembrane region" description="Helical" evidence="6">
    <location>
        <begin position="403"/>
        <end position="423"/>
    </location>
</feature>
<gene>
    <name evidence="8" type="primary">TMC6_1</name>
    <name evidence="8" type="ORF">N1851_026060</name>
</gene>
<feature type="transmembrane region" description="Helical" evidence="6">
    <location>
        <begin position="319"/>
        <end position="340"/>
    </location>
</feature>
<dbReference type="PANTHER" id="PTHR23302:SF4">
    <property type="entry name" value="TRANSMEMBRANE CHANNEL-LIKE PROTEIN 6"/>
    <property type="match status" value="1"/>
</dbReference>
<feature type="transmembrane region" description="Helical" evidence="6">
    <location>
        <begin position="444"/>
        <end position="463"/>
    </location>
</feature>
<dbReference type="Pfam" id="PF07810">
    <property type="entry name" value="TMC"/>
    <property type="match status" value="1"/>
</dbReference>
<dbReference type="InterPro" id="IPR012496">
    <property type="entry name" value="TMC_dom"/>
</dbReference>
<feature type="domain" description="TMC" evidence="7">
    <location>
        <begin position="473"/>
        <end position="564"/>
    </location>
</feature>
<feature type="transmembrane region" description="Helical" evidence="6">
    <location>
        <begin position="118"/>
        <end position="140"/>
    </location>
</feature>